<accession>A0A4Q9PGA4</accession>
<evidence type="ECO:0000313" key="2">
    <source>
        <dbReference type="Proteomes" id="UP000292082"/>
    </source>
</evidence>
<protein>
    <submittedName>
        <fullName evidence="1">Uncharacterized protein</fullName>
    </submittedName>
</protein>
<gene>
    <name evidence="1" type="ORF">BD310DRAFT_249695</name>
</gene>
<sequence length="63" mass="6667">MCSPKSHCSWPLGQGLLTASSCPAFPLLTHALGLLYCGSGGAKLAVYAHDVQMCEIISYKTTH</sequence>
<keyword evidence="2" id="KW-1185">Reference proteome</keyword>
<dbReference type="Proteomes" id="UP000292082">
    <property type="component" value="Unassembled WGS sequence"/>
</dbReference>
<reference evidence="1 2" key="1">
    <citation type="submission" date="2019-01" db="EMBL/GenBank/DDBJ databases">
        <title>Draft genome sequences of three monokaryotic isolates of the white-rot basidiomycete fungus Dichomitus squalens.</title>
        <authorList>
            <consortium name="DOE Joint Genome Institute"/>
            <person name="Lopez S.C."/>
            <person name="Andreopoulos B."/>
            <person name="Pangilinan J."/>
            <person name="Lipzen A."/>
            <person name="Riley R."/>
            <person name="Ahrendt S."/>
            <person name="Ng V."/>
            <person name="Barry K."/>
            <person name="Daum C."/>
            <person name="Grigoriev I.V."/>
            <person name="Hilden K.S."/>
            <person name="Makela M.R."/>
            <person name="de Vries R.P."/>
        </authorList>
    </citation>
    <scope>NUCLEOTIDE SEQUENCE [LARGE SCALE GENOMIC DNA]</scope>
    <source>
        <strain evidence="1 2">CBS 464.89</strain>
    </source>
</reference>
<dbReference type="AlphaFoldDB" id="A0A4Q9PGA4"/>
<evidence type="ECO:0000313" key="1">
    <source>
        <dbReference type="EMBL" id="TBU52192.1"/>
    </source>
</evidence>
<proteinExistence type="predicted"/>
<name>A0A4Q9PGA4_9APHY</name>
<dbReference type="PROSITE" id="PS51257">
    <property type="entry name" value="PROKAR_LIPOPROTEIN"/>
    <property type="match status" value="1"/>
</dbReference>
<organism evidence="1 2">
    <name type="scientific">Dichomitus squalens</name>
    <dbReference type="NCBI Taxonomy" id="114155"/>
    <lineage>
        <taxon>Eukaryota</taxon>
        <taxon>Fungi</taxon>
        <taxon>Dikarya</taxon>
        <taxon>Basidiomycota</taxon>
        <taxon>Agaricomycotina</taxon>
        <taxon>Agaricomycetes</taxon>
        <taxon>Polyporales</taxon>
        <taxon>Polyporaceae</taxon>
        <taxon>Dichomitus</taxon>
    </lineage>
</organism>
<dbReference type="EMBL" id="ML145262">
    <property type="protein sequence ID" value="TBU52192.1"/>
    <property type="molecule type" value="Genomic_DNA"/>
</dbReference>